<dbReference type="InterPro" id="IPR000182">
    <property type="entry name" value="GNAT_dom"/>
</dbReference>
<evidence type="ECO:0000259" key="1">
    <source>
        <dbReference type="PROSITE" id="PS51186"/>
    </source>
</evidence>
<dbReference type="CDD" id="cd04301">
    <property type="entry name" value="NAT_SF"/>
    <property type="match status" value="1"/>
</dbReference>
<accession>A0A2A5ALU6</accession>
<proteinExistence type="predicted"/>
<gene>
    <name evidence="2" type="ORF">COA96_15830</name>
</gene>
<comment type="caution">
    <text evidence="2">The sequence shown here is derived from an EMBL/GenBank/DDBJ whole genome shotgun (WGS) entry which is preliminary data.</text>
</comment>
<name>A0A2A5ALU6_9GAMM</name>
<dbReference type="Gene3D" id="3.40.630.30">
    <property type="match status" value="1"/>
</dbReference>
<sequence>MEQKDLREAAEIHKETFSRQRHSYQWLESSLKAFPRFFCFVIDNEDSILGYIIWAQKSGFRPATVLDLDQIAVHPKCQSKGIGKALIVESLPLVKDQLANQNSDIKHITVNTRADNFSQNLYKKTLKAEVEAVIKNLYSADEVFMIARNVSI</sequence>
<dbReference type="Proteomes" id="UP000218327">
    <property type="component" value="Unassembled WGS sequence"/>
</dbReference>
<evidence type="ECO:0000313" key="2">
    <source>
        <dbReference type="EMBL" id="PCJ20272.1"/>
    </source>
</evidence>
<evidence type="ECO:0000313" key="3">
    <source>
        <dbReference type="Proteomes" id="UP000218327"/>
    </source>
</evidence>
<organism evidence="2 3">
    <name type="scientific">SAR86 cluster bacterium</name>
    <dbReference type="NCBI Taxonomy" id="2030880"/>
    <lineage>
        <taxon>Bacteria</taxon>
        <taxon>Pseudomonadati</taxon>
        <taxon>Pseudomonadota</taxon>
        <taxon>Gammaproteobacteria</taxon>
        <taxon>SAR86 cluster</taxon>
    </lineage>
</organism>
<dbReference type="GO" id="GO:0016747">
    <property type="term" value="F:acyltransferase activity, transferring groups other than amino-acyl groups"/>
    <property type="evidence" value="ECO:0007669"/>
    <property type="project" value="InterPro"/>
</dbReference>
<keyword evidence="2" id="KW-0808">Transferase</keyword>
<dbReference type="EMBL" id="NVVJ01000080">
    <property type="protein sequence ID" value="PCJ20272.1"/>
    <property type="molecule type" value="Genomic_DNA"/>
</dbReference>
<feature type="domain" description="N-acetyltransferase" evidence="1">
    <location>
        <begin position="1"/>
        <end position="150"/>
    </location>
</feature>
<dbReference type="PROSITE" id="PS51186">
    <property type="entry name" value="GNAT"/>
    <property type="match status" value="1"/>
</dbReference>
<dbReference type="SUPFAM" id="SSF55729">
    <property type="entry name" value="Acyl-CoA N-acyltransferases (Nat)"/>
    <property type="match status" value="1"/>
</dbReference>
<reference evidence="3" key="1">
    <citation type="submission" date="2017-08" db="EMBL/GenBank/DDBJ databases">
        <title>A dynamic microbial community with high functional redundancy inhabits the cold, oxic subseafloor aquifer.</title>
        <authorList>
            <person name="Tully B.J."/>
            <person name="Wheat C.G."/>
            <person name="Glazer B.T."/>
            <person name="Huber J.A."/>
        </authorList>
    </citation>
    <scope>NUCLEOTIDE SEQUENCE [LARGE SCALE GENOMIC DNA]</scope>
</reference>
<protein>
    <submittedName>
        <fullName evidence="2">N-acetyltransferase</fullName>
    </submittedName>
</protein>
<dbReference type="InterPro" id="IPR016181">
    <property type="entry name" value="Acyl_CoA_acyltransferase"/>
</dbReference>
<dbReference type="AlphaFoldDB" id="A0A2A5ALU6"/>
<dbReference type="Pfam" id="PF00583">
    <property type="entry name" value="Acetyltransf_1"/>
    <property type="match status" value="1"/>
</dbReference>